<comment type="similarity">
    <text evidence="2">Belongs to the CDC45 family.</text>
</comment>
<dbReference type="GO" id="GO:0003682">
    <property type="term" value="F:chromatin binding"/>
    <property type="evidence" value="ECO:0007669"/>
    <property type="project" value="TreeGrafter"/>
</dbReference>
<proteinExistence type="inferred from homology"/>
<comment type="subcellular location">
    <subcellularLocation>
        <location evidence="1">Nucleus</location>
    </subcellularLocation>
</comment>
<dbReference type="OMA" id="EDCFMEA"/>
<dbReference type="STRING" id="2769.R7Q9U2"/>
<keyword evidence="8" id="KW-1185">Reference proteome</keyword>
<name>R7Q9U2_CHOCR</name>
<dbReference type="EMBL" id="HG001706">
    <property type="protein sequence ID" value="CDF34829.1"/>
    <property type="molecule type" value="Genomic_DNA"/>
</dbReference>
<dbReference type="PANTHER" id="PTHR10507:SF0">
    <property type="entry name" value="CELL DIVISION CONTROL PROTEIN 45 HOMOLOG"/>
    <property type="match status" value="1"/>
</dbReference>
<accession>R7Q9U2</accession>
<dbReference type="RefSeq" id="XP_005714648.1">
    <property type="nucleotide sequence ID" value="XM_005714591.1"/>
</dbReference>
<organism evidence="7 8">
    <name type="scientific">Chondrus crispus</name>
    <name type="common">Carrageen Irish moss</name>
    <name type="synonym">Polymorpha crispa</name>
    <dbReference type="NCBI Taxonomy" id="2769"/>
    <lineage>
        <taxon>Eukaryota</taxon>
        <taxon>Rhodophyta</taxon>
        <taxon>Florideophyceae</taxon>
        <taxon>Rhodymeniophycidae</taxon>
        <taxon>Gigartinales</taxon>
        <taxon>Gigartinaceae</taxon>
        <taxon>Chondrus</taxon>
    </lineage>
</organism>
<dbReference type="InterPro" id="IPR003874">
    <property type="entry name" value="CDC45"/>
</dbReference>
<dbReference type="GO" id="GO:0031261">
    <property type="term" value="C:DNA replication preinitiation complex"/>
    <property type="evidence" value="ECO:0007669"/>
    <property type="project" value="TreeGrafter"/>
</dbReference>
<dbReference type="GO" id="GO:0000727">
    <property type="term" value="P:double-strand break repair via break-induced replication"/>
    <property type="evidence" value="ECO:0007669"/>
    <property type="project" value="TreeGrafter"/>
</dbReference>
<evidence type="ECO:0000256" key="4">
    <source>
        <dbReference type="ARBA" id="ARBA00023242"/>
    </source>
</evidence>
<dbReference type="KEGG" id="ccp:CHC_T00010089001"/>
<feature type="region of interest" description="Disordered" evidence="6">
    <location>
        <begin position="175"/>
        <end position="292"/>
    </location>
</feature>
<dbReference type="GO" id="GO:0003697">
    <property type="term" value="F:single-stranded DNA binding"/>
    <property type="evidence" value="ECO:0007669"/>
    <property type="project" value="TreeGrafter"/>
</dbReference>
<dbReference type="GO" id="GO:0006270">
    <property type="term" value="P:DNA replication initiation"/>
    <property type="evidence" value="ECO:0007669"/>
    <property type="project" value="InterPro"/>
</dbReference>
<dbReference type="PANTHER" id="PTHR10507">
    <property type="entry name" value="CDC45-RELATED PROTEIN"/>
    <property type="match status" value="1"/>
</dbReference>
<evidence type="ECO:0000313" key="8">
    <source>
        <dbReference type="Proteomes" id="UP000012073"/>
    </source>
</evidence>
<dbReference type="GO" id="GO:1902977">
    <property type="term" value="P:mitotic DNA replication preinitiation complex assembly"/>
    <property type="evidence" value="ECO:0007669"/>
    <property type="project" value="TreeGrafter"/>
</dbReference>
<evidence type="ECO:0000256" key="6">
    <source>
        <dbReference type="SAM" id="MobiDB-lite"/>
    </source>
</evidence>
<sequence length="702" mass="78803">MVLLSLRQAPDGWQVLRGAGTSALDARLSLAPSSAAHGQGPVLVFVSASDVDALAASRILTALLRADLARYEIHPVIGYDDLAAKFAVLATKVEPRAVLLVNCGAMVDLGAVLGLQEEELKPTDVRVFVMDCHRPYHLRNIRNERVVLFDDLEENAMAELPLDVDWEDRWGNVEVEDSSDEESESDDSDDSSDDNSRSEGNDFAIAKHKLDSADAEAPTVKKTKPKKRKRRRDRDADAIMEDDVLFDGEGTGRADPDDDSDDEDDNQDEGSSQPTKRRGRKAKRKRIRRSRGRSLYDDDPEIMEREKLRDYYSNATLAMSSACLSHSIAAVFNRSDMDSLWMAIVGVTSQFNSSSISSDLYEDARGYFLQQLKDPNLNGQKQQKDSSQEQNVGYALGCNAVQTQRIAPNTELRLDLLRHWSLHGSLLHSTYTATRLSAWRQIGKRRLLEMLATLGIPLKDSQQDWCYMKQKNKLALERHLPKAIQRFDLGVNIEYESFVRSLPGHRGDVSAADFSHAISALLEFDDRSQRAPRGEISPAAHTFWTAYDALDMKKSNLLDTGLDMAVSIQKLTAEVGGDVIESRKFVPSGPFRYVFLRDQQSKELFAHPLLLRRLALFLKKALTRQGVREKPFIILAPDPSRDVWIAVAATTSGQRNDFGHRFRKAAERNGSQVTYDAFDSAVCEIKDGQEIEFVRFLHDVMR</sequence>
<dbReference type="GeneID" id="17322363"/>
<feature type="compositionally biased region" description="Basic residues" evidence="6">
    <location>
        <begin position="221"/>
        <end position="232"/>
    </location>
</feature>
<evidence type="ECO:0000256" key="5">
    <source>
        <dbReference type="ARBA" id="ARBA00023306"/>
    </source>
</evidence>
<feature type="compositionally biased region" description="Acidic residues" evidence="6">
    <location>
        <begin position="175"/>
        <end position="193"/>
    </location>
</feature>
<evidence type="ECO:0000256" key="3">
    <source>
        <dbReference type="ARBA" id="ARBA00022705"/>
    </source>
</evidence>
<keyword evidence="3" id="KW-0235">DNA replication</keyword>
<dbReference type="OrthoDB" id="10258882at2759"/>
<dbReference type="GO" id="GO:0003688">
    <property type="term" value="F:DNA replication origin binding"/>
    <property type="evidence" value="ECO:0007669"/>
    <property type="project" value="TreeGrafter"/>
</dbReference>
<keyword evidence="4" id="KW-0539">Nucleus</keyword>
<feature type="compositionally biased region" description="Basic residues" evidence="6">
    <location>
        <begin position="275"/>
        <end position="292"/>
    </location>
</feature>
<protein>
    <submittedName>
        <fullName evidence="7">DNA replication pre-initiation complex subunit Cdc45</fullName>
    </submittedName>
</protein>
<feature type="compositionally biased region" description="Acidic residues" evidence="6">
    <location>
        <begin position="256"/>
        <end position="268"/>
    </location>
</feature>
<evidence type="ECO:0000256" key="1">
    <source>
        <dbReference type="ARBA" id="ARBA00004123"/>
    </source>
</evidence>
<reference evidence="8" key="1">
    <citation type="journal article" date="2013" name="Proc. Natl. Acad. Sci. U.S.A.">
        <title>Genome structure and metabolic features in the red seaweed Chondrus crispus shed light on evolution of the Archaeplastida.</title>
        <authorList>
            <person name="Collen J."/>
            <person name="Porcel B."/>
            <person name="Carre W."/>
            <person name="Ball S.G."/>
            <person name="Chaparro C."/>
            <person name="Tonon T."/>
            <person name="Barbeyron T."/>
            <person name="Michel G."/>
            <person name="Noel B."/>
            <person name="Valentin K."/>
            <person name="Elias M."/>
            <person name="Artiguenave F."/>
            <person name="Arun A."/>
            <person name="Aury J.M."/>
            <person name="Barbosa-Neto J.F."/>
            <person name="Bothwell J.H."/>
            <person name="Bouget F.Y."/>
            <person name="Brillet L."/>
            <person name="Cabello-Hurtado F."/>
            <person name="Capella-Gutierrez S."/>
            <person name="Charrier B."/>
            <person name="Cladiere L."/>
            <person name="Cock J.M."/>
            <person name="Coelho S.M."/>
            <person name="Colleoni C."/>
            <person name="Czjzek M."/>
            <person name="Da Silva C."/>
            <person name="Delage L."/>
            <person name="Denoeud F."/>
            <person name="Deschamps P."/>
            <person name="Dittami S.M."/>
            <person name="Gabaldon T."/>
            <person name="Gachon C.M."/>
            <person name="Groisillier A."/>
            <person name="Herve C."/>
            <person name="Jabbari K."/>
            <person name="Katinka M."/>
            <person name="Kloareg B."/>
            <person name="Kowalczyk N."/>
            <person name="Labadie K."/>
            <person name="Leblanc C."/>
            <person name="Lopez P.J."/>
            <person name="McLachlan D.H."/>
            <person name="Meslet-Cladiere L."/>
            <person name="Moustafa A."/>
            <person name="Nehr Z."/>
            <person name="Nyvall Collen P."/>
            <person name="Panaud O."/>
            <person name="Partensky F."/>
            <person name="Poulain J."/>
            <person name="Rensing S.A."/>
            <person name="Rousvoal S."/>
            <person name="Samson G."/>
            <person name="Symeonidi A."/>
            <person name="Weissenbach J."/>
            <person name="Zambounis A."/>
            <person name="Wincker P."/>
            <person name="Boyen C."/>
        </authorList>
    </citation>
    <scope>NUCLEOTIDE SEQUENCE [LARGE SCALE GENOMIC DNA]</scope>
    <source>
        <strain evidence="8">cv. Stackhouse</strain>
    </source>
</reference>
<dbReference type="Proteomes" id="UP000012073">
    <property type="component" value="Unassembled WGS sequence"/>
</dbReference>
<dbReference type="AlphaFoldDB" id="R7Q9U2"/>
<gene>
    <name evidence="7" type="ORF">CHC_T00010089001</name>
</gene>
<dbReference type="Gramene" id="CDF34829">
    <property type="protein sequence ID" value="CDF34829"/>
    <property type="gene ID" value="CHC_T00010089001"/>
</dbReference>
<evidence type="ECO:0000313" key="7">
    <source>
        <dbReference type="EMBL" id="CDF34829.1"/>
    </source>
</evidence>
<dbReference type="Pfam" id="PF02724">
    <property type="entry name" value="CDC45"/>
    <property type="match status" value="1"/>
</dbReference>
<evidence type="ECO:0000256" key="2">
    <source>
        <dbReference type="ARBA" id="ARBA00010727"/>
    </source>
</evidence>
<keyword evidence="5" id="KW-0131">Cell cycle</keyword>